<feature type="transmembrane region" description="Helical" evidence="6">
    <location>
        <begin position="385"/>
        <end position="410"/>
    </location>
</feature>
<dbReference type="InterPro" id="IPR036259">
    <property type="entry name" value="MFS_trans_sf"/>
</dbReference>
<keyword evidence="4 6" id="KW-1133">Transmembrane helix</keyword>
<dbReference type="Gene3D" id="1.20.1250.20">
    <property type="entry name" value="MFS general substrate transporter like domains"/>
    <property type="match status" value="2"/>
</dbReference>
<dbReference type="Proteomes" id="UP000789405">
    <property type="component" value="Unassembled WGS sequence"/>
</dbReference>
<accession>A0A9N9CER2</accession>
<feature type="transmembrane region" description="Helical" evidence="6">
    <location>
        <begin position="159"/>
        <end position="179"/>
    </location>
</feature>
<dbReference type="PANTHER" id="PTHR43791:SF36">
    <property type="entry name" value="TRANSPORTER, PUTATIVE (AFU_ORTHOLOGUE AFUA_6G08340)-RELATED"/>
    <property type="match status" value="1"/>
</dbReference>
<dbReference type="Pfam" id="PF07690">
    <property type="entry name" value="MFS_1"/>
    <property type="match status" value="1"/>
</dbReference>
<feature type="domain" description="Major facilitator superfamily (MFS) profile" evidence="7">
    <location>
        <begin position="1"/>
        <end position="417"/>
    </location>
</feature>
<feature type="non-terminal residue" evidence="8">
    <location>
        <position position="1"/>
    </location>
</feature>
<dbReference type="InterPro" id="IPR020846">
    <property type="entry name" value="MFS_dom"/>
</dbReference>
<evidence type="ECO:0000313" key="9">
    <source>
        <dbReference type="Proteomes" id="UP000789405"/>
    </source>
</evidence>
<dbReference type="PANTHER" id="PTHR43791">
    <property type="entry name" value="PERMEASE-RELATED"/>
    <property type="match status" value="1"/>
</dbReference>
<feature type="transmembrane region" description="Helical" evidence="6">
    <location>
        <begin position="268"/>
        <end position="285"/>
    </location>
</feature>
<dbReference type="InterPro" id="IPR011701">
    <property type="entry name" value="MFS"/>
</dbReference>
<dbReference type="FunFam" id="1.20.1250.20:FF:000013">
    <property type="entry name" value="MFS general substrate transporter"/>
    <property type="match status" value="1"/>
</dbReference>
<dbReference type="AlphaFoldDB" id="A0A9N9CER2"/>
<dbReference type="PROSITE" id="PS50850">
    <property type="entry name" value="MFS"/>
    <property type="match status" value="1"/>
</dbReference>
<evidence type="ECO:0000256" key="1">
    <source>
        <dbReference type="ARBA" id="ARBA00004141"/>
    </source>
</evidence>
<proteinExistence type="predicted"/>
<dbReference type="SUPFAM" id="SSF103473">
    <property type="entry name" value="MFS general substrate transporter"/>
    <property type="match status" value="1"/>
</dbReference>
<evidence type="ECO:0000256" key="3">
    <source>
        <dbReference type="ARBA" id="ARBA00022692"/>
    </source>
</evidence>
<keyword evidence="9" id="KW-1185">Reference proteome</keyword>
<evidence type="ECO:0000259" key="7">
    <source>
        <dbReference type="PROSITE" id="PS50850"/>
    </source>
</evidence>
<gene>
    <name evidence="8" type="ORF">DERYTH_LOCUS7461</name>
</gene>
<dbReference type="GO" id="GO:0016020">
    <property type="term" value="C:membrane"/>
    <property type="evidence" value="ECO:0007669"/>
    <property type="project" value="UniProtKB-SubCell"/>
</dbReference>
<dbReference type="OrthoDB" id="2985014at2759"/>
<organism evidence="8 9">
    <name type="scientific">Dentiscutata erythropus</name>
    <dbReference type="NCBI Taxonomy" id="1348616"/>
    <lineage>
        <taxon>Eukaryota</taxon>
        <taxon>Fungi</taxon>
        <taxon>Fungi incertae sedis</taxon>
        <taxon>Mucoromycota</taxon>
        <taxon>Glomeromycotina</taxon>
        <taxon>Glomeromycetes</taxon>
        <taxon>Diversisporales</taxon>
        <taxon>Gigasporaceae</taxon>
        <taxon>Dentiscutata</taxon>
    </lineage>
</organism>
<name>A0A9N9CER2_9GLOM</name>
<dbReference type="GO" id="GO:0022857">
    <property type="term" value="F:transmembrane transporter activity"/>
    <property type="evidence" value="ECO:0007669"/>
    <property type="project" value="InterPro"/>
</dbReference>
<feature type="transmembrane region" description="Helical" evidence="6">
    <location>
        <begin position="92"/>
        <end position="113"/>
    </location>
</feature>
<feature type="transmembrane region" description="Helical" evidence="6">
    <location>
        <begin position="292"/>
        <end position="312"/>
    </location>
</feature>
<comment type="caution">
    <text evidence="8">The sequence shown here is derived from an EMBL/GenBank/DDBJ whole genome shotgun (WGS) entry which is preliminary data.</text>
</comment>
<feature type="transmembrane region" description="Helical" evidence="6">
    <location>
        <begin position="324"/>
        <end position="345"/>
    </location>
</feature>
<keyword evidence="5 6" id="KW-0472">Membrane</keyword>
<evidence type="ECO:0000256" key="2">
    <source>
        <dbReference type="ARBA" id="ARBA00022448"/>
    </source>
</evidence>
<dbReference type="EMBL" id="CAJVPY010003641">
    <property type="protein sequence ID" value="CAG8597300.1"/>
    <property type="molecule type" value="Genomic_DNA"/>
</dbReference>
<feature type="transmembrane region" description="Helical" evidence="6">
    <location>
        <begin position="125"/>
        <end position="147"/>
    </location>
</feature>
<feature type="transmembrane region" description="Helical" evidence="6">
    <location>
        <begin position="56"/>
        <end position="77"/>
    </location>
</feature>
<comment type="subcellular location">
    <subcellularLocation>
        <location evidence="1">Membrane</location>
        <topology evidence="1">Multi-pass membrane protein</topology>
    </subcellularLocation>
</comment>
<keyword evidence="2" id="KW-0813">Transport</keyword>
<feature type="transmembrane region" description="Helical" evidence="6">
    <location>
        <begin position="357"/>
        <end position="379"/>
    </location>
</feature>
<evidence type="ECO:0000256" key="4">
    <source>
        <dbReference type="ARBA" id="ARBA00022989"/>
    </source>
</evidence>
<feature type="transmembrane region" description="Helical" evidence="6">
    <location>
        <begin position="228"/>
        <end position="248"/>
    </location>
</feature>
<evidence type="ECO:0000313" key="8">
    <source>
        <dbReference type="EMBL" id="CAG8597300.1"/>
    </source>
</evidence>
<evidence type="ECO:0000256" key="6">
    <source>
        <dbReference type="SAM" id="Phobius"/>
    </source>
</evidence>
<protein>
    <submittedName>
        <fullName evidence="8">19907_t:CDS:1</fullName>
    </submittedName>
</protein>
<evidence type="ECO:0000256" key="5">
    <source>
        <dbReference type="ARBA" id="ARBA00023136"/>
    </source>
</evidence>
<reference evidence="8" key="1">
    <citation type="submission" date="2021-06" db="EMBL/GenBank/DDBJ databases">
        <authorList>
            <person name="Kallberg Y."/>
            <person name="Tangrot J."/>
            <person name="Rosling A."/>
        </authorList>
    </citation>
    <scope>NUCLEOTIDE SEQUENCE</scope>
    <source>
        <strain evidence="8">MA453B</strain>
    </source>
</reference>
<sequence>ICVLLYLFMLVDKSNISNAIVAGFTDKYLNASSIGFNIAISAHLFGYVFFEIPSSLVAKVFGFNVWIPILMVLWGGISMTQAAVSSALQLGIVRFFLGAAEAGFSPAVIDYICLFYSRKEITFRYGVFMALSILTGAFTGLLAYGILQIRTSSLKSFQIMFLLEGVPTFILAAIVAVFLTSGPGNSRFLTPNEREFTVERLRPEGGVDEKDVSVMKHQAKSAFLDPKVYVYVLAATAGSIPNNVLNYFLPTLVKQLGYSAVDAQLMSVPPFVVATIVMLIFTWLADKYEVRALPLLISDILTIIGSAGMLATSASDPSLYKLRYFFIILVACGVYTAQTVIYSWITGNVVGQYKRNITIAASFTIGNIGGVIGILLFPLNLAPSFTTGTTACLAMMILQFVVAISMKFYLEYENKRRDLAILSKNNFQLSTSELKNTKLIREKVERLIENEPKFDEILCDSHPNWRYMV</sequence>
<feature type="transmembrane region" description="Helical" evidence="6">
    <location>
        <begin position="29"/>
        <end position="49"/>
    </location>
</feature>
<keyword evidence="3 6" id="KW-0812">Transmembrane</keyword>